<feature type="non-terminal residue" evidence="2">
    <location>
        <position position="85"/>
    </location>
</feature>
<evidence type="ECO:0000256" key="1">
    <source>
        <dbReference type="SAM" id="MobiDB-lite"/>
    </source>
</evidence>
<sequence>DVPPRRRPPAPGDPAVRPPVPGGVQRAALGAGGGADGAALLGGAAALGAGRPLGADGGAWPQAGDARPAAGGRRAATRPGAAERL</sequence>
<evidence type="ECO:0000313" key="2">
    <source>
        <dbReference type="EMBL" id="CAA9275348.1"/>
    </source>
</evidence>
<feature type="compositionally biased region" description="Low complexity" evidence="1">
    <location>
        <begin position="63"/>
        <end position="85"/>
    </location>
</feature>
<dbReference type="AlphaFoldDB" id="A0A6J4JDL3"/>
<feature type="non-terminal residue" evidence="2">
    <location>
        <position position="1"/>
    </location>
</feature>
<reference evidence="2" key="1">
    <citation type="submission" date="2020-02" db="EMBL/GenBank/DDBJ databases">
        <authorList>
            <person name="Meier V. D."/>
        </authorList>
    </citation>
    <scope>NUCLEOTIDE SEQUENCE</scope>
    <source>
        <strain evidence="2">AVDCRST_MAG08</strain>
    </source>
</reference>
<feature type="region of interest" description="Disordered" evidence="1">
    <location>
        <begin position="50"/>
        <end position="85"/>
    </location>
</feature>
<organism evidence="2">
    <name type="scientific">uncultured Acetobacteraceae bacterium</name>
    <dbReference type="NCBI Taxonomy" id="169975"/>
    <lineage>
        <taxon>Bacteria</taxon>
        <taxon>Pseudomonadati</taxon>
        <taxon>Pseudomonadota</taxon>
        <taxon>Alphaproteobacteria</taxon>
        <taxon>Acetobacterales</taxon>
        <taxon>Acetobacteraceae</taxon>
        <taxon>environmental samples</taxon>
    </lineage>
</organism>
<dbReference type="EMBL" id="CADCTG010000256">
    <property type="protein sequence ID" value="CAA9275348.1"/>
    <property type="molecule type" value="Genomic_DNA"/>
</dbReference>
<gene>
    <name evidence="2" type="ORF">AVDCRST_MAG08-3411</name>
</gene>
<name>A0A6J4JDL3_9PROT</name>
<feature type="compositionally biased region" description="Pro residues" evidence="1">
    <location>
        <begin position="9"/>
        <end position="21"/>
    </location>
</feature>
<feature type="region of interest" description="Disordered" evidence="1">
    <location>
        <begin position="1"/>
        <end position="29"/>
    </location>
</feature>
<protein>
    <submittedName>
        <fullName evidence="2">Uncharacterized protein</fullName>
    </submittedName>
</protein>
<proteinExistence type="predicted"/>
<accession>A0A6J4JDL3</accession>